<evidence type="ECO:0000313" key="14">
    <source>
        <dbReference type="RefSeq" id="XP_015587764.1"/>
    </source>
</evidence>
<organism evidence="13 14">
    <name type="scientific">Cephus cinctus</name>
    <name type="common">Wheat stem sawfly</name>
    <dbReference type="NCBI Taxonomy" id="211228"/>
    <lineage>
        <taxon>Eukaryota</taxon>
        <taxon>Metazoa</taxon>
        <taxon>Ecdysozoa</taxon>
        <taxon>Arthropoda</taxon>
        <taxon>Hexapoda</taxon>
        <taxon>Insecta</taxon>
        <taxon>Pterygota</taxon>
        <taxon>Neoptera</taxon>
        <taxon>Endopterygota</taxon>
        <taxon>Hymenoptera</taxon>
        <taxon>Cephoidea</taxon>
        <taxon>Cephidae</taxon>
        <taxon>Cephus</taxon>
    </lineage>
</organism>
<dbReference type="Proteomes" id="UP000694920">
    <property type="component" value="Unplaced"/>
</dbReference>
<comment type="function">
    <text evidence="12">Component of the ubiquinol-cytochrome c oxidoreductase, a multisubunit transmembrane complex that is part of the mitochondrial electron transport chain which drives oxidative phosphorylation.</text>
</comment>
<dbReference type="Gene3D" id="1.10.1090.10">
    <property type="entry name" value="Cytochrome b-c1 complex subunit 7"/>
    <property type="match status" value="1"/>
</dbReference>
<evidence type="ECO:0000256" key="2">
    <source>
        <dbReference type="ARBA" id="ARBA00008554"/>
    </source>
</evidence>
<evidence type="ECO:0000256" key="11">
    <source>
        <dbReference type="ARBA" id="ARBA00046393"/>
    </source>
</evidence>
<evidence type="ECO:0000256" key="5">
    <source>
        <dbReference type="ARBA" id="ARBA00022660"/>
    </source>
</evidence>
<dbReference type="SUPFAM" id="SSF81524">
    <property type="entry name" value="14 kDa protein of cytochrome bc1 complex (Ubiquinol-cytochrome c reductase)"/>
    <property type="match status" value="1"/>
</dbReference>
<keyword evidence="13" id="KW-1185">Reference proteome</keyword>
<keyword evidence="9 12" id="KW-0472">Membrane</keyword>
<dbReference type="PANTHER" id="PTHR12022">
    <property type="entry name" value="UBIQUINOL-CYTOCHROME C REDUCTASE COMPLEX 14 KD PROTEIN"/>
    <property type="match status" value="1"/>
</dbReference>
<dbReference type="PANTHER" id="PTHR12022:SF0">
    <property type="entry name" value="CYTOCHROME B-C1 COMPLEX SUBUNIT 7"/>
    <property type="match status" value="1"/>
</dbReference>
<comment type="subcellular location">
    <subcellularLocation>
        <location evidence="1">Mitochondrion inner membrane</location>
        <topology evidence="1">Peripheral membrane protein</topology>
        <orientation evidence="1">Matrix side</orientation>
    </subcellularLocation>
</comment>
<keyword evidence="6 12" id="KW-0999">Mitochondrion inner membrane</keyword>
<evidence type="ECO:0000256" key="1">
    <source>
        <dbReference type="ARBA" id="ARBA00004443"/>
    </source>
</evidence>
<evidence type="ECO:0000256" key="12">
    <source>
        <dbReference type="PIRNR" id="PIRNR000022"/>
    </source>
</evidence>
<sequence>MAAKRVPTMLFGPSLREWAYNMSGFNKYGLMRDDVINETPDVVEALRRLPKHLVDERNFRLIRAAQLDFCKVILPKEEWTKYSEDVRYLAPYIEEVQKERKEREKWEKE</sequence>
<gene>
    <name evidence="14" type="primary">LOC107264237</name>
</gene>
<dbReference type="GeneID" id="107264237"/>
<evidence type="ECO:0000256" key="10">
    <source>
        <dbReference type="ARBA" id="ARBA00038521"/>
    </source>
</evidence>
<comment type="similarity">
    <text evidence="2 12">Belongs to the UQCRB/QCR7 family.</text>
</comment>
<keyword evidence="8 12" id="KW-0496">Mitochondrion</keyword>
<evidence type="ECO:0000256" key="9">
    <source>
        <dbReference type="ARBA" id="ARBA00023136"/>
    </source>
</evidence>
<comment type="subunit">
    <text evidence="10">Component of the ubiquinol-cytochrome c oxidoreductase (cytochrome b-c1 complex, complex III, CIII), a multisubunit enzyme composed of 3 respiratory subunits cytochrome b, cytochrome c1 and Rieske protein, 2 core protein subunits, and additional low-molecular weight protein subunits. The complex exists as an obligatory dimer and forms supercomplexes (SCs) in the inner mitochondrial membrane with cytochrome c oxidase (complex IV, CIV).</text>
</comment>
<dbReference type="Pfam" id="PF02271">
    <property type="entry name" value="UCR_14kD"/>
    <property type="match status" value="1"/>
</dbReference>
<accession>A0AAJ7FEG9</accession>
<evidence type="ECO:0000313" key="13">
    <source>
        <dbReference type="Proteomes" id="UP000694920"/>
    </source>
</evidence>
<dbReference type="FunFam" id="1.10.1090.10:FF:000001">
    <property type="entry name" value="Cytochrome b-c1 complex subunit 7"/>
    <property type="match status" value="1"/>
</dbReference>
<protein>
    <recommendedName>
        <fullName evidence="3 12">Cytochrome b-c1 complex subunit 7</fullName>
    </recommendedName>
</protein>
<evidence type="ECO:0000256" key="3">
    <source>
        <dbReference type="ARBA" id="ARBA00016323"/>
    </source>
</evidence>
<reference evidence="14" key="1">
    <citation type="submission" date="2025-08" db="UniProtKB">
        <authorList>
            <consortium name="RefSeq"/>
        </authorList>
    </citation>
    <scope>IDENTIFICATION</scope>
</reference>
<dbReference type="GO" id="GO:0045275">
    <property type="term" value="C:respiratory chain complex III"/>
    <property type="evidence" value="ECO:0007669"/>
    <property type="project" value="InterPro"/>
</dbReference>
<dbReference type="GO" id="GO:0005743">
    <property type="term" value="C:mitochondrial inner membrane"/>
    <property type="evidence" value="ECO:0007669"/>
    <property type="project" value="UniProtKB-SubCell"/>
</dbReference>
<dbReference type="GO" id="GO:0006122">
    <property type="term" value="P:mitochondrial electron transport, ubiquinol to cytochrome c"/>
    <property type="evidence" value="ECO:0007669"/>
    <property type="project" value="InterPro"/>
</dbReference>
<dbReference type="PIRSF" id="PIRSF000022">
    <property type="entry name" value="Bc1_14K"/>
    <property type="match status" value="1"/>
</dbReference>
<keyword evidence="4 12" id="KW-0813">Transport</keyword>
<proteinExistence type="inferred from homology"/>
<keyword evidence="5 12" id="KW-0679">Respiratory chain</keyword>
<evidence type="ECO:0000256" key="4">
    <source>
        <dbReference type="ARBA" id="ARBA00022448"/>
    </source>
</evidence>
<evidence type="ECO:0000256" key="7">
    <source>
        <dbReference type="ARBA" id="ARBA00022982"/>
    </source>
</evidence>
<dbReference type="AlphaFoldDB" id="A0AAJ7FEG9"/>
<dbReference type="InterPro" id="IPR003197">
    <property type="entry name" value="QCR7"/>
</dbReference>
<evidence type="ECO:0000256" key="6">
    <source>
        <dbReference type="ARBA" id="ARBA00022792"/>
    </source>
</evidence>
<keyword evidence="7 12" id="KW-0249">Electron transport</keyword>
<comment type="subunit">
    <text evidence="11">Component of the ubiquinol-cytochrome c oxidoreductase (cytochrome b-c1 complex, complex III, CIII), a multisubunit enzyme composed of 11 subunits. The complex is composed of 3 respiratory subunits cytochrome b, cytochrome c1 and Rieske protein UQCRFS1, 2 core protein subunits UQCRC1/QCR1 and UQCRC2/QCR2, and 6 low-molecular weight protein subunits UQCRH/QCR6, UQCRB/QCR7, UQCRQ/QCR8, UQCR10/QCR9, UQCR11/QCR10 and subunit 9, the cleavage product of Rieske protein UQCRFS1. The complex exists as an obligatory dimer and forms supercomplexes (SCs) in the inner mitochondrial membrane with NADH-ubiquinone oxidoreductase (complex I, CI) and cytochrome c oxidase (complex IV, CIV), resulting in different assemblies (supercomplex SCI(1)III(2)IV(1) and megacomplex MCI(2)III(2)IV(2)).</text>
</comment>
<dbReference type="KEGG" id="ccin:107264237"/>
<dbReference type="InterPro" id="IPR036544">
    <property type="entry name" value="QCR7_sf"/>
</dbReference>
<dbReference type="RefSeq" id="XP_015587764.1">
    <property type="nucleotide sequence ID" value="XM_015732278.2"/>
</dbReference>
<name>A0AAJ7FEG9_CEPCN</name>
<evidence type="ECO:0000256" key="8">
    <source>
        <dbReference type="ARBA" id="ARBA00023128"/>
    </source>
</evidence>